<evidence type="ECO:0000256" key="3">
    <source>
        <dbReference type="ARBA" id="ARBA00022737"/>
    </source>
</evidence>
<dbReference type="PANTHER" id="PTHR14856">
    <property type="entry name" value="PQ-LOOP REPEAT-CONTAINING PROTEIN 1-LIKE PROTEIN"/>
    <property type="match status" value="1"/>
</dbReference>
<dbReference type="GO" id="GO:0005829">
    <property type="term" value="C:cytosol"/>
    <property type="evidence" value="ECO:0007669"/>
    <property type="project" value="GOC"/>
</dbReference>
<dbReference type="GO" id="GO:0005802">
    <property type="term" value="C:trans-Golgi network"/>
    <property type="evidence" value="ECO:0007669"/>
    <property type="project" value="TreeGrafter"/>
</dbReference>
<evidence type="ECO:0000256" key="6">
    <source>
        <dbReference type="ARBA" id="ARBA00040648"/>
    </source>
</evidence>
<dbReference type="PANTHER" id="PTHR14856:SF9">
    <property type="entry name" value="PQ-LOOP REPEAT-CONTAINING PROTEIN 1"/>
    <property type="match status" value="1"/>
</dbReference>
<dbReference type="InterPro" id="IPR052241">
    <property type="entry name" value="SLC66/Scramblase_ANY1"/>
</dbReference>
<evidence type="ECO:0000256" key="1">
    <source>
        <dbReference type="ARBA" id="ARBA00004141"/>
    </source>
</evidence>
<keyword evidence="10" id="KW-1185">Reference proteome</keyword>
<name>A0A9P0DNF0_PHYSR</name>
<evidence type="ECO:0000256" key="8">
    <source>
        <dbReference type="SAM" id="Phobius"/>
    </source>
</evidence>
<dbReference type="SMART" id="SM00679">
    <property type="entry name" value="CTNS"/>
    <property type="match status" value="2"/>
</dbReference>
<keyword evidence="5 8" id="KW-0472">Membrane</keyword>
<dbReference type="GO" id="GO:0045332">
    <property type="term" value="P:phospholipid translocation"/>
    <property type="evidence" value="ECO:0007669"/>
    <property type="project" value="TreeGrafter"/>
</dbReference>
<comment type="subcellular location">
    <subcellularLocation>
        <location evidence="1">Membrane</location>
        <topology evidence="1">Multi-pass membrane protein</topology>
    </subcellularLocation>
</comment>
<feature type="transmembrane region" description="Helical" evidence="8">
    <location>
        <begin position="150"/>
        <end position="170"/>
    </location>
</feature>
<keyword evidence="3" id="KW-0677">Repeat</keyword>
<feature type="transmembrane region" description="Helical" evidence="8">
    <location>
        <begin position="46"/>
        <end position="69"/>
    </location>
</feature>
<evidence type="ECO:0000313" key="10">
    <source>
        <dbReference type="Proteomes" id="UP001153712"/>
    </source>
</evidence>
<dbReference type="FunFam" id="1.20.1280.290:FF:000008">
    <property type="entry name" value="PQ-loop repeat-containing protein 1"/>
    <property type="match status" value="1"/>
</dbReference>
<feature type="transmembrane region" description="Helical" evidence="8">
    <location>
        <begin position="234"/>
        <end position="256"/>
    </location>
</feature>
<gene>
    <name evidence="9" type="ORF">PHYEVI_LOCUS1292</name>
</gene>
<keyword evidence="4 8" id="KW-1133">Transmembrane helix</keyword>
<dbReference type="Gene3D" id="1.20.1280.290">
    <property type="match status" value="2"/>
</dbReference>
<evidence type="ECO:0000256" key="5">
    <source>
        <dbReference type="ARBA" id="ARBA00023136"/>
    </source>
</evidence>
<organism evidence="9 10">
    <name type="scientific">Phyllotreta striolata</name>
    <name type="common">Striped flea beetle</name>
    <name type="synonym">Crioceris striolata</name>
    <dbReference type="NCBI Taxonomy" id="444603"/>
    <lineage>
        <taxon>Eukaryota</taxon>
        <taxon>Metazoa</taxon>
        <taxon>Ecdysozoa</taxon>
        <taxon>Arthropoda</taxon>
        <taxon>Hexapoda</taxon>
        <taxon>Insecta</taxon>
        <taxon>Pterygota</taxon>
        <taxon>Neoptera</taxon>
        <taxon>Endopterygota</taxon>
        <taxon>Coleoptera</taxon>
        <taxon>Polyphaga</taxon>
        <taxon>Cucujiformia</taxon>
        <taxon>Chrysomeloidea</taxon>
        <taxon>Chrysomelidae</taxon>
        <taxon>Galerucinae</taxon>
        <taxon>Alticini</taxon>
        <taxon>Phyllotreta</taxon>
    </lineage>
</organism>
<proteinExistence type="predicted"/>
<dbReference type="Proteomes" id="UP001153712">
    <property type="component" value="Chromosome 1"/>
</dbReference>
<dbReference type="GO" id="GO:0005768">
    <property type="term" value="C:endosome"/>
    <property type="evidence" value="ECO:0007669"/>
    <property type="project" value="TreeGrafter"/>
</dbReference>
<dbReference type="Pfam" id="PF04193">
    <property type="entry name" value="PQ-loop"/>
    <property type="match status" value="2"/>
</dbReference>
<dbReference type="FunFam" id="1.20.1280.290:FF:000005">
    <property type="entry name" value="PQ-loop repeat-containing protein 1"/>
    <property type="match status" value="1"/>
</dbReference>
<dbReference type="EMBL" id="OU900094">
    <property type="protein sequence ID" value="CAH1142395.1"/>
    <property type="molecule type" value="Genomic_DNA"/>
</dbReference>
<dbReference type="InterPro" id="IPR006603">
    <property type="entry name" value="PQ-loop_rpt"/>
</dbReference>
<feature type="transmembrane region" description="Helical" evidence="8">
    <location>
        <begin position="208"/>
        <end position="228"/>
    </location>
</feature>
<protein>
    <recommendedName>
        <fullName evidence="6">Solute carrier family 66 member 2</fullName>
    </recommendedName>
    <alternativeName>
        <fullName evidence="7">PQ-loop repeat-containing protein 1</fullName>
    </alternativeName>
</protein>
<feature type="transmembrane region" description="Helical" evidence="8">
    <location>
        <begin position="12"/>
        <end position="34"/>
    </location>
</feature>
<dbReference type="OrthoDB" id="292213at2759"/>
<feature type="transmembrane region" description="Helical" evidence="8">
    <location>
        <begin position="75"/>
        <end position="96"/>
    </location>
</feature>
<sequence length="274" mass="31578">MDWVISDELSLTVGTVVGWISAGAMIIGGVIPYIPQYRQIRRTKDAEGFSLLVCLALLVANTLRIMFWFGRHFEYPLLVQSIIMNVTMFLMIHLCVNVRNKNQLVQARQRIFTAKPQEVKRLLNSKPPRSSRSFCDFNAKYFWNWTDFQSYLDCILIFTIAASLMMYIFIDYMIFVETVGFLALSTEAMLGTPQLMKNYRNKSTEGMSIMMVVMWTCGDIFKTTYFLVRDAPVQFWVCGSVQVTVDLLILLQVFVYKGQPTPARVPRANPHRVD</sequence>
<evidence type="ECO:0000256" key="2">
    <source>
        <dbReference type="ARBA" id="ARBA00022692"/>
    </source>
</evidence>
<dbReference type="GO" id="GO:0016020">
    <property type="term" value="C:membrane"/>
    <property type="evidence" value="ECO:0007669"/>
    <property type="project" value="UniProtKB-SubCell"/>
</dbReference>
<evidence type="ECO:0000313" key="9">
    <source>
        <dbReference type="EMBL" id="CAH1142395.1"/>
    </source>
</evidence>
<keyword evidence="2 8" id="KW-0812">Transmembrane</keyword>
<dbReference type="AlphaFoldDB" id="A0A9P0DNF0"/>
<accession>A0A9P0DNF0</accession>
<reference evidence="9" key="1">
    <citation type="submission" date="2022-01" db="EMBL/GenBank/DDBJ databases">
        <authorList>
            <person name="King R."/>
        </authorList>
    </citation>
    <scope>NUCLEOTIDE SEQUENCE</scope>
</reference>
<evidence type="ECO:0000256" key="4">
    <source>
        <dbReference type="ARBA" id="ARBA00022989"/>
    </source>
</evidence>
<dbReference type="GO" id="GO:0042147">
    <property type="term" value="P:retrograde transport, endosome to Golgi"/>
    <property type="evidence" value="ECO:0007669"/>
    <property type="project" value="TreeGrafter"/>
</dbReference>
<evidence type="ECO:0000256" key="7">
    <source>
        <dbReference type="ARBA" id="ARBA00043159"/>
    </source>
</evidence>